<dbReference type="Proteomes" id="UP000613580">
    <property type="component" value="Unassembled WGS sequence"/>
</dbReference>
<dbReference type="InterPro" id="IPR002925">
    <property type="entry name" value="Dienelactn_hydro"/>
</dbReference>
<evidence type="ECO:0000313" key="2">
    <source>
        <dbReference type="EMBL" id="KAF7318700.1"/>
    </source>
</evidence>
<dbReference type="OrthoDB" id="10019231at2759"/>
<dbReference type="GO" id="GO:0016787">
    <property type="term" value="F:hydrolase activity"/>
    <property type="evidence" value="ECO:0007669"/>
    <property type="project" value="InterPro"/>
</dbReference>
<evidence type="ECO:0000313" key="3">
    <source>
        <dbReference type="Proteomes" id="UP000613580"/>
    </source>
</evidence>
<dbReference type="EMBL" id="JACAZE010000004">
    <property type="protein sequence ID" value="KAF7318700.1"/>
    <property type="molecule type" value="Genomic_DNA"/>
</dbReference>
<protein>
    <submittedName>
        <fullName evidence="2">DLH domain-containing protein</fullName>
    </submittedName>
</protein>
<gene>
    <name evidence="2" type="ORF">HMN09_00381800</name>
</gene>
<comment type="caution">
    <text evidence="2">The sequence shown here is derived from an EMBL/GenBank/DDBJ whole genome shotgun (WGS) entry which is preliminary data.</text>
</comment>
<reference evidence="2" key="1">
    <citation type="submission" date="2020-05" db="EMBL/GenBank/DDBJ databases">
        <title>Mycena genomes resolve the evolution of fungal bioluminescence.</title>
        <authorList>
            <person name="Tsai I.J."/>
        </authorList>
    </citation>
    <scope>NUCLEOTIDE SEQUENCE</scope>
    <source>
        <strain evidence="2">110903Hualien_Pintung</strain>
    </source>
</reference>
<dbReference type="SUPFAM" id="SSF53474">
    <property type="entry name" value="alpha/beta-Hydrolases"/>
    <property type="match status" value="1"/>
</dbReference>
<name>A0A8H6TN35_MYCCL</name>
<dbReference type="PANTHER" id="PTHR17630:SF44">
    <property type="entry name" value="PROTEIN AIM2"/>
    <property type="match status" value="1"/>
</dbReference>
<accession>A0A8H6TN35</accession>
<dbReference type="Gene3D" id="3.40.50.1820">
    <property type="entry name" value="alpha/beta hydrolase"/>
    <property type="match status" value="1"/>
</dbReference>
<organism evidence="2 3">
    <name type="scientific">Mycena chlorophos</name>
    <name type="common">Agaric fungus</name>
    <name type="synonym">Agaricus chlorophos</name>
    <dbReference type="NCBI Taxonomy" id="658473"/>
    <lineage>
        <taxon>Eukaryota</taxon>
        <taxon>Fungi</taxon>
        <taxon>Dikarya</taxon>
        <taxon>Basidiomycota</taxon>
        <taxon>Agaricomycotina</taxon>
        <taxon>Agaricomycetes</taxon>
        <taxon>Agaricomycetidae</taxon>
        <taxon>Agaricales</taxon>
        <taxon>Marasmiineae</taxon>
        <taxon>Mycenaceae</taxon>
        <taxon>Mycena</taxon>
    </lineage>
</organism>
<proteinExistence type="predicted"/>
<sequence>MSCPNCFTGAVLDETPTGHTSDIDGVAYVAPGPEDAAGAGGNKRAVILLTDIFGLPLKNSKILADNFAKSLACDVYVPDLFAGHPPVTVSQLSALPNRAGVKLGFFGILKLLFSVLPSIPAMFRNRPPKGAERALTFINKLQESKKYEKLGAVGYCFGGGVAVILGAEHPDLLQSIVLAHPSPPKDEQILAIKAPTAWSAAELLQAQDMGIKPARLNEIEALYKRREGTDAFVEYEITTYPGTAHGFAARPALEFPDVKEAFEKAFQQTVDWFNKTIPASTSTTSA</sequence>
<dbReference type="Pfam" id="PF01738">
    <property type="entry name" value="DLH"/>
    <property type="match status" value="1"/>
</dbReference>
<dbReference type="InterPro" id="IPR029058">
    <property type="entry name" value="AB_hydrolase_fold"/>
</dbReference>
<dbReference type="AlphaFoldDB" id="A0A8H6TN35"/>
<evidence type="ECO:0000259" key="1">
    <source>
        <dbReference type="Pfam" id="PF01738"/>
    </source>
</evidence>
<keyword evidence="3" id="KW-1185">Reference proteome</keyword>
<dbReference type="PANTHER" id="PTHR17630">
    <property type="entry name" value="DIENELACTONE HYDROLASE"/>
    <property type="match status" value="1"/>
</dbReference>
<feature type="domain" description="Dienelactone hydrolase" evidence="1">
    <location>
        <begin position="42"/>
        <end position="275"/>
    </location>
</feature>